<sequence length="154" mass="17671">DCWIILLINANLSPDICVLHENLMISVLIPGPKAPKNFNSFLRPLVDELKQLQGKTFTLCAHVLSWSGNILALARVMCTTGHNSYKACRFCIIRRVCCKENWHIYYPLKPPRNILGCQYDPKNLPLQTYKDYLVDISAIEHSNGSSRKREVQER</sequence>
<reference evidence="1 2" key="1">
    <citation type="submission" date="2021-06" db="EMBL/GenBank/DDBJ databases">
        <authorList>
            <person name="Kallberg Y."/>
            <person name="Tangrot J."/>
            <person name="Rosling A."/>
        </authorList>
    </citation>
    <scope>NUCLEOTIDE SEQUENCE [LARGE SCALE GENOMIC DNA]</scope>
    <source>
        <strain evidence="1 2">120-4 pot B 10/14</strain>
    </source>
</reference>
<feature type="non-terminal residue" evidence="1">
    <location>
        <position position="1"/>
    </location>
</feature>
<keyword evidence="2" id="KW-1185">Reference proteome</keyword>
<protein>
    <submittedName>
        <fullName evidence="1">5504_t:CDS:1</fullName>
    </submittedName>
</protein>
<proteinExistence type="predicted"/>
<gene>
    <name evidence="1" type="ORF">GMARGA_LOCUS43555</name>
</gene>
<dbReference type="EMBL" id="CAJVQB010141798">
    <property type="protein sequence ID" value="CAG8854734.1"/>
    <property type="molecule type" value="Genomic_DNA"/>
</dbReference>
<feature type="non-terminal residue" evidence="1">
    <location>
        <position position="154"/>
    </location>
</feature>
<comment type="caution">
    <text evidence="1">The sequence shown here is derived from an EMBL/GenBank/DDBJ whole genome shotgun (WGS) entry which is preliminary data.</text>
</comment>
<organism evidence="1 2">
    <name type="scientific">Gigaspora margarita</name>
    <dbReference type="NCBI Taxonomy" id="4874"/>
    <lineage>
        <taxon>Eukaryota</taxon>
        <taxon>Fungi</taxon>
        <taxon>Fungi incertae sedis</taxon>
        <taxon>Mucoromycota</taxon>
        <taxon>Glomeromycotina</taxon>
        <taxon>Glomeromycetes</taxon>
        <taxon>Diversisporales</taxon>
        <taxon>Gigasporaceae</taxon>
        <taxon>Gigaspora</taxon>
    </lineage>
</organism>
<name>A0ABN7XHP3_GIGMA</name>
<dbReference type="Pfam" id="PF02992">
    <property type="entry name" value="Transposase_21"/>
    <property type="match status" value="1"/>
</dbReference>
<evidence type="ECO:0000313" key="1">
    <source>
        <dbReference type="EMBL" id="CAG8854734.1"/>
    </source>
</evidence>
<evidence type="ECO:0000313" key="2">
    <source>
        <dbReference type="Proteomes" id="UP000789901"/>
    </source>
</evidence>
<accession>A0ABN7XHP3</accession>
<dbReference type="InterPro" id="IPR004242">
    <property type="entry name" value="Transposase_21"/>
</dbReference>
<dbReference type="Proteomes" id="UP000789901">
    <property type="component" value="Unassembled WGS sequence"/>
</dbReference>